<dbReference type="Gene3D" id="3.40.47.10">
    <property type="match status" value="2"/>
</dbReference>
<reference evidence="12" key="1">
    <citation type="journal article" date="2022" name="Cell">
        <title>Repeat-based holocentromeres influence genome architecture and karyotype evolution.</title>
        <authorList>
            <person name="Hofstatter P.G."/>
            <person name="Thangavel G."/>
            <person name="Lux T."/>
            <person name="Neumann P."/>
            <person name="Vondrak T."/>
            <person name="Novak P."/>
            <person name="Zhang M."/>
            <person name="Costa L."/>
            <person name="Castellani M."/>
            <person name="Scott A."/>
            <person name="Toegelov H."/>
            <person name="Fuchs J."/>
            <person name="Mata-Sucre Y."/>
            <person name="Dias Y."/>
            <person name="Vanzela A.L.L."/>
            <person name="Huettel B."/>
            <person name="Almeida C.C.S."/>
            <person name="Simkova H."/>
            <person name="Souza G."/>
            <person name="Pedrosa-Harand A."/>
            <person name="Macas J."/>
            <person name="Mayer K.F.X."/>
            <person name="Houben A."/>
            <person name="Marques A."/>
        </authorList>
    </citation>
    <scope>NUCLEOTIDE SEQUENCE</scope>
    <source>
        <strain evidence="12">RhyBre1mFocal</strain>
    </source>
</reference>
<organism evidence="12 13">
    <name type="scientific">Rhynchospora breviuscula</name>
    <dbReference type="NCBI Taxonomy" id="2022672"/>
    <lineage>
        <taxon>Eukaryota</taxon>
        <taxon>Viridiplantae</taxon>
        <taxon>Streptophyta</taxon>
        <taxon>Embryophyta</taxon>
        <taxon>Tracheophyta</taxon>
        <taxon>Spermatophyta</taxon>
        <taxon>Magnoliopsida</taxon>
        <taxon>Liliopsida</taxon>
        <taxon>Poales</taxon>
        <taxon>Cyperaceae</taxon>
        <taxon>Cyperoideae</taxon>
        <taxon>Rhynchosporeae</taxon>
        <taxon>Rhynchospora</taxon>
    </lineage>
</organism>
<evidence type="ECO:0000256" key="1">
    <source>
        <dbReference type="ARBA" id="ARBA00002969"/>
    </source>
</evidence>
<comment type="caution">
    <text evidence="12">The sequence shown here is derived from an EMBL/GenBank/DDBJ whole genome shotgun (WGS) entry which is preliminary data.</text>
</comment>
<dbReference type="Pfam" id="PF02797">
    <property type="entry name" value="Chal_sti_synt_C"/>
    <property type="match status" value="1"/>
</dbReference>
<dbReference type="EC" id="2.3.1.74" evidence="4"/>
<dbReference type="PANTHER" id="PTHR11877">
    <property type="entry name" value="HYDROXYMETHYLGLUTARYL-COA SYNTHASE"/>
    <property type="match status" value="1"/>
</dbReference>
<sequence>MDPVQQRSQGFATVLAVGTAVPPQKITVDYMIDNYFRVTNTEHLTELQKKFAKICKATTIQSKYLYATEELLKEHPNIAACMAPSLDERLDVLVEEVPKMGKEAALAAIKEWGQPISKITHLIFTTNSGADCPGADSRLVHLLGLSPNVNRVMLYYQGCHAGASTLRLAKDIAENNRGARILIVTSENILHAFRGPDEAHADFLVSQALFSDGAAAVIVGADPDLEVERPLFEIISARETLILNTMEELGMQLREVGNLIFLSPSIPKHISANIEGCLLEAFKPLGITDWNSIFWVSHPGGPAILNQVEAKLKLNKDKLRLSRKVLSEYGNLSSPTVLFILNELRKESVSEGKSTTGNGFEYGVLLGFGPGLSIETVVLRSIPI</sequence>
<protein>
    <recommendedName>
        <fullName evidence="4">chalcone synthase</fullName>
        <ecNumber evidence="4">2.3.1.74</ecNumber>
    </recommendedName>
</protein>
<keyword evidence="5 9" id="KW-0808">Transferase</keyword>
<evidence type="ECO:0000256" key="2">
    <source>
        <dbReference type="ARBA" id="ARBA00004966"/>
    </source>
</evidence>
<comment type="pathway">
    <text evidence="2">Secondary metabolite biosynthesis; flavonoid biosynthesis.</text>
</comment>
<dbReference type="InterPro" id="IPR011141">
    <property type="entry name" value="Polyketide_synthase_type-III"/>
</dbReference>
<feature type="active site" description="Acyl-thioester intermediate" evidence="8">
    <location>
        <position position="159"/>
    </location>
</feature>
<feature type="domain" description="Chalcone/stilbene synthase N-terminal" evidence="10">
    <location>
        <begin position="5"/>
        <end position="223"/>
    </location>
</feature>
<keyword evidence="13" id="KW-1185">Reference proteome</keyword>
<dbReference type="AlphaFoldDB" id="A0A9Q0C1W5"/>
<dbReference type="FunFam" id="3.40.47.10:FF:000025">
    <property type="entry name" value="Chalcone synthase 2"/>
    <property type="match status" value="1"/>
</dbReference>
<dbReference type="CDD" id="cd00831">
    <property type="entry name" value="CHS_like"/>
    <property type="match status" value="1"/>
</dbReference>
<feature type="domain" description="Chalcone/stilbene synthase C-terminal" evidence="11">
    <location>
        <begin position="233"/>
        <end position="383"/>
    </location>
</feature>
<proteinExistence type="inferred from homology"/>
<evidence type="ECO:0000256" key="8">
    <source>
        <dbReference type="PIRSR" id="PIRSR000451-1"/>
    </source>
</evidence>
<dbReference type="SUPFAM" id="SSF53901">
    <property type="entry name" value="Thiolase-like"/>
    <property type="match status" value="2"/>
</dbReference>
<accession>A0A9Q0C1W5</accession>
<dbReference type="GO" id="GO:0010208">
    <property type="term" value="P:pollen wall assembly"/>
    <property type="evidence" value="ECO:0007669"/>
    <property type="project" value="UniProtKB-ARBA"/>
</dbReference>
<evidence type="ECO:0000313" key="13">
    <source>
        <dbReference type="Proteomes" id="UP001151287"/>
    </source>
</evidence>
<gene>
    <name evidence="12" type="ORF">LUZ63_017161</name>
</gene>
<keyword evidence="7 9" id="KW-0012">Acyltransferase</keyword>
<evidence type="ECO:0000259" key="10">
    <source>
        <dbReference type="Pfam" id="PF00195"/>
    </source>
</evidence>
<evidence type="ECO:0000256" key="5">
    <source>
        <dbReference type="ARBA" id="ARBA00022679"/>
    </source>
</evidence>
<comment type="similarity">
    <text evidence="3 9">Belongs to the thiolase-like superfamily. Chalcone/stilbene synthases family.</text>
</comment>
<dbReference type="Proteomes" id="UP001151287">
    <property type="component" value="Unassembled WGS sequence"/>
</dbReference>
<name>A0A9Q0C1W5_9POAL</name>
<dbReference type="Pfam" id="PF00195">
    <property type="entry name" value="Chal_sti_synt_N"/>
    <property type="match status" value="1"/>
</dbReference>
<dbReference type="PIRSF" id="PIRSF000451">
    <property type="entry name" value="PKS_III"/>
    <property type="match status" value="1"/>
</dbReference>
<dbReference type="GO" id="GO:0016210">
    <property type="term" value="F:naringenin-chalcone synthase activity"/>
    <property type="evidence" value="ECO:0007669"/>
    <property type="project" value="UniProtKB-EC"/>
</dbReference>
<dbReference type="EMBL" id="JAMQYH010000005">
    <property type="protein sequence ID" value="KAJ1685771.1"/>
    <property type="molecule type" value="Genomic_DNA"/>
</dbReference>
<evidence type="ECO:0000259" key="11">
    <source>
        <dbReference type="Pfam" id="PF02797"/>
    </source>
</evidence>
<evidence type="ECO:0000256" key="3">
    <source>
        <dbReference type="ARBA" id="ARBA00005531"/>
    </source>
</evidence>
<keyword evidence="6" id="KW-0284">Flavonoid biosynthesis</keyword>
<comment type="function">
    <text evidence="1">The primary product of this enzyme is 4,2',4',6'-tetrahydroxychalcone (also termed naringenin-chalcone or chalcone) which can under specific conditions spontaneously isomerize into naringenin.</text>
</comment>
<evidence type="ECO:0000313" key="12">
    <source>
        <dbReference type="EMBL" id="KAJ1685771.1"/>
    </source>
</evidence>
<evidence type="ECO:0000256" key="7">
    <source>
        <dbReference type="ARBA" id="ARBA00023315"/>
    </source>
</evidence>
<evidence type="ECO:0000256" key="6">
    <source>
        <dbReference type="ARBA" id="ARBA00023241"/>
    </source>
</evidence>
<dbReference type="FunFam" id="3.40.47.10:FF:000014">
    <property type="entry name" value="Chalcone synthase 1"/>
    <property type="match status" value="1"/>
</dbReference>
<dbReference type="OrthoDB" id="593839at2759"/>
<dbReference type="PANTHER" id="PTHR11877:SF14">
    <property type="entry name" value="CHALCONE SYNTHASE"/>
    <property type="match status" value="1"/>
</dbReference>
<dbReference type="GO" id="GO:0009813">
    <property type="term" value="P:flavonoid biosynthetic process"/>
    <property type="evidence" value="ECO:0007669"/>
    <property type="project" value="UniProtKB-KW"/>
</dbReference>
<dbReference type="InterPro" id="IPR012328">
    <property type="entry name" value="Chalcone/stilbene_synt_C"/>
</dbReference>
<dbReference type="InterPro" id="IPR016039">
    <property type="entry name" value="Thiolase-like"/>
</dbReference>
<dbReference type="InterPro" id="IPR001099">
    <property type="entry name" value="Chalcone/stilbene_synt_N"/>
</dbReference>
<dbReference type="GO" id="GO:0030639">
    <property type="term" value="P:polyketide biosynthetic process"/>
    <property type="evidence" value="ECO:0007669"/>
    <property type="project" value="TreeGrafter"/>
</dbReference>
<evidence type="ECO:0000256" key="9">
    <source>
        <dbReference type="RuleBase" id="RU003633"/>
    </source>
</evidence>
<evidence type="ECO:0000256" key="4">
    <source>
        <dbReference type="ARBA" id="ARBA00012975"/>
    </source>
</evidence>